<dbReference type="EMBL" id="JAJISC010000003">
    <property type="protein sequence ID" value="MCS2609172.1"/>
    <property type="molecule type" value="Genomic_DNA"/>
</dbReference>
<evidence type="ECO:0000313" key="2">
    <source>
        <dbReference type="EMBL" id="MCS2609172.1"/>
    </source>
</evidence>
<proteinExistence type="predicted"/>
<feature type="domain" description="ABC-three component systems C-terminal" evidence="1">
    <location>
        <begin position="73"/>
        <end position="185"/>
    </location>
</feature>
<evidence type="ECO:0000313" key="3">
    <source>
        <dbReference type="Proteomes" id="UP001165542"/>
    </source>
</evidence>
<evidence type="ECO:0000259" key="1">
    <source>
        <dbReference type="Pfam" id="PF20285"/>
    </source>
</evidence>
<keyword evidence="3" id="KW-1185">Reference proteome</keyword>
<gene>
    <name evidence="2" type="ORF">LLY24_07570</name>
</gene>
<name>A0ABT2EEW8_9GAMM</name>
<organism evidence="2 3">
    <name type="scientific">Halomonas dongshanensis</name>
    <dbReference type="NCBI Taxonomy" id="2890835"/>
    <lineage>
        <taxon>Bacteria</taxon>
        <taxon>Pseudomonadati</taxon>
        <taxon>Pseudomonadota</taxon>
        <taxon>Gammaproteobacteria</taxon>
        <taxon>Oceanospirillales</taxon>
        <taxon>Halomonadaceae</taxon>
        <taxon>Halomonas</taxon>
    </lineage>
</organism>
<dbReference type="RefSeq" id="WP_259035678.1">
    <property type="nucleotide sequence ID" value="NZ_JAJISC010000003.1"/>
</dbReference>
<dbReference type="Pfam" id="PF20285">
    <property type="entry name" value="CTD9"/>
    <property type="match status" value="1"/>
</dbReference>
<sequence>MNKVSVKNGEVGKDIIGGDQYNYNIELPPIDCGAVVRGLERFQEMAESDEDFQYFLERLEFFTNNKTRSAVIGLEQKLVNGGRSDLVDDAIEKKDHFAKRFSKSQLNPRRQWIYLYILQKIKATFESSIRPLIKNKARSEVIDMAIYNHIVDRVYSEVIGSDPTIDQDTISGMLYFLTGKCHLIWD</sequence>
<dbReference type="Proteomes" id="UP001165542">
    <property type="component" value="Unassembled WGS sequence"/>
</dbReference>
<protein>
    <recommendedName>
        <fullName evidence="1">ABC-three component systems C-terminal domain-containing protein</fullName>
    </recommendedName>
</protein>
<dbReference type="InterPro" id="IPR046911">
    <property type="entry name" value="ABC-3C_CTD9"/>
</dbReference>
<reference evidence="2" key="1">
    <citation type="submission" date="2021-11" db="EMBL/GenBank/DDBJ databases">
        <title>Halomonas sp., isolated from a coastal aquaculture zone in Dongshan Bay.</title>
        <authorList>
            <person name="Lin W."/>
        </authorList>
    </citation>
    <scope>NUCLEOTIDE SEQUENCE</scope>
    <source>
        <strain evidence="2">Yzlin-01</strain>
    </source>
</reference>
<accession>A0ABT2EEW8</accession>
<comment type="caution">
    <text evidence="2">The sequence shown here is derived from an EMBL/GenBank/DDBJ whole genome shotgun (WGS) entry which is preliminary data.</text>
</comment>